<feature type="transmembrane region" description="Helical" evidence="6">
    <location>
        <begin position="148"/>
        <end position="168"/>
    </location>
</feature>
<dbReference type="PANTHER" id="PTHR43370">
    <property type="entry name" value="SUGAR ABC TRANSPORTER INTEGRAL MEMBRANE PROTEIN-RELATED"/>
    <property type="match status" value="1"/>
</dbReference>
<reference evidence="7 8" key="1">
    <citation type="submission" date="2016-02" db="EMBL/GenBank/DDBJ databases">
        <title>Draft Genome for Tepidibacillus decaturensis nov. sp. Strain Z9, an Anaerobic, Moderately Thermophilic and Heterotrophic Bacterium from Deep Subsurface of the Illinois Basin, USA.</title>
        <authorList>
            <person name="Dong Y."/>
            <person name="Chang J.Y."/>
            <person name="Sanford R."/>
            <person name="Fouke B.W."/>
        </authorList>
    </citation>
    <scope>NUCLEOTIDE SEQUENCE [LARGE SCALE GENOMIC DNA]</scope>
    <source>
        <strain evidence="7 8">Z9</strain>
    </source>
</reference>
<dbReference type="InterPro" id="IPR001851">
    <property type="entry name" value="ABC_transp_permease"/>
</dbReference>
<evidence type="ECO:0000256" key="4">
    <source>
        <dbReference type="ARBA" id="ARBA00022989"/>
    </source>
</evidence>
<feature type="transmembrane region" description="Helical" evidence="6">
    <location>
        <begin position="7"/>
        <end position="27"/>
    </location>
</feature>
<accession>A0A135L374</accession>
<evidence type="ECO:0000313" key="7">
    <source>
        <dbReference type="EMBL" id="KXG43446.1"/>
    </source>
</evidence>
<keyword evidence="8" id="KW-1185">Reference proteome</keyword>
<dbReference type="GO" id="GO:0005886">
    <property type="term" value="C:plasma membrane"/>
    <property type="evidence" value="ECO:0007669"/>
    <property type="project" value="UniProtKB-SubCell"/>
</dbReference>
<dbReference type="Pfam" id="PF02653">
    <property type="entry name" value="BPD_transp_2"/>
    <property type="match status" value="1"/>
</dbReference>
<dbReference type="STRING" id="1413211.U473_05040"/>
<feature type="transmembrane region" description="Helical" evidence="6">
    <location>
        <begin position="64"/>
        <end position="90"/>
    </location>
</feature>
<comment type="subcellular location">
    <subcellularLocation>
        <location evidence="1">Cell membrane</location>
        <topology evidence="1">Multi-pass membrane protein</topology>
    </subcellularLocation>
</comment>
<protein>
    <submittedName>
        <fullName evidence="7">Sugar ABC transporter permease</fullName>
    </submittedName>
</protein>
<name>A0A135L374_9BACI</name>
<dbReference type="AlphaFoldDB" id="A0A135L374"/>
<dbReference type="GO" id="GO:0022857">
    <property type="term" value="F:transmembrane transporter activity"/>
    <property type="evidence" value="ECO:0007669"/>
    <property type="project" value="InterPro"/>
</dbReference>
<dbReference type="Proteomes" id="UP000070352">
    <property type="component" value="Unassembled WGS sequence"/>
</dbReference>
<sequence length="313" mass="33252">MNKMLDSLAFIIGTTLMYATPLIYTALGGVISENSGVVNIGLEGMMTIGAFTGATVGYFSGDPWIGFLSAGIAGGVLALFHAIASVTFAADQVVSGIAINFLGPGLALFLSRLFFDGATMTKPIPLTNKIPRPFDGVFPQNSFLDLVFNQYATVYLAFFLVLVIWYTLYKTKLGLRIRAVGEHPKAADTLGVNIYRIRYLAVIMSGVFAGFGGAAMSIAVVSNFRPTLISGQGFIALAAMIFGKWKPQGAMWASLLFGAAQGLIVYLGGTGIQISSQILAMLPYVLTLIILMGFVGRAVAPAADGIPYEKDQR</sequence>
<dbReference type="EMBL" id="LSKU01000001">
    <property type="protein sequence ID" value="KXG43446.1"/>
    <property type="molecule type" value="Genomic_DNA"/>
</dbReference>
<feature type="transmembrane region" description="Helical" evidence="6">
    <location>
        <begin position="250"/>
        <end position="269"/>
    </location>
</feature>
<proteinExistence type="predicted"/>
<evidence type="ECO:0000256" key="6">
    <source>
        <dbReference type="SAM" id="Phobius"/>
    </source>
</evidence>
<keyword evidence="5 6" id="KW-0472">Membrane</keyword>
<dbReference type="OrthoDB" id="9792579at2"/>
<dbReference type="PANTHER" id="PTHR43370:SF1">
    <property type="entry name" value="GUANOSINE ABC TRANSPORTER PERMEASE PROTEIN NUPQ"/>
    <property type="match status" value="1"/>
</dbReference>
<feature type="transmembrane region" description="Helical" evidence="6">
    <location>
        <begin position="97"/>
        <end position="115"/>
    </location>
</feature>
<dbReference type="CDD" id="cd06580">
    <property type="entry name" value="TM_PBP1_transp_TpRbsC_like"/>
    <property type="match status" value="1"/>
</dbReference>
<comment type="caution">
    <text evidence="7">The sequence shown here is derived from an EMBL/GenBank/DDBJ whole genome shotgun (WGS) entry which is preliminary data.</text>
</comment>
<gene>
    <name evidence="7" type="ORF">U473_05040</name>
</gene>
<evidence type="ECO:0000256" key="5">
    <source>
        <dbReference type="ARBA" id="ARBA00023136"/>
    </source>
</evidence>
<evidence type="ECO:0000256" key="1">
    <source>
        <dbReference type="ARBA" id="ARBA00004651"/>
    </source>
</evidence>
<evidence type="ECO:0000256" key="3">
    <source>
        <dbReference type="ARBA" id="ARBA00022692"/>
    </source>
</evidence>
<evidence type="ECO:0000256" key="2">
    <source>
        <dbReference type="ARBA" id="ARBA00022475"/>
    </source>
</evidence>
<keyword evidence="4 6" id="KW-1133">Transmembrane helix</keyword>
<keyword evidence="2" id="KW-1003">Cell membrane</keyword>
<feature type="transmembrane region" description="Helical" evidence="6">
    <location>
        <begin position="281"/>
        <end position="300"/>
    </location>
</feature>
<feature type="transmembrane region" description="Helical" evidence="6">
    <location>
        <begin position="199"/>
        <end position="221"/>
    </location>
</feature>
<keyword evidence="3 6" id="KW-0812">Transmembrane</keyword>
<organism evidence="7 8">
    <name type="scientific">Tepidibacillus decaturensis</name>
    <dbReference type="NCBI Taxonomy" id="1413211"/>
    <lineage>
        <taxon>Bacteria</taxon>
        <taxon>Bacillati</taxon>
        <taxon>Bacillota</taxon>
        <taxon>Bacilli</taxon>
        <taxon>Bacillales</taxon>
        <taxon>Bacillaceae</taxon>
        <taxon>Tepidibacillus</taxon>
    </lineage>
</organism>
<evidence type="ECO:0000313" key="8">
    <source>
        <dbReference type="Proteomes" id="UP000070352"/>
    </source>
</evidence>